<dbReference type="EMBL" id="BKCJ010131344">
    <property type="protein sequence ID" value="GEX80619.1"/>
    <property type="molecule type" value="Genomic_DNA"/>
</dbReference>
<evidence type="ECO:0000256" key="1">
    <source>
        <dbReference type="SAM" id="MobiDB-lite"/>
    </source>
</evidence>
<feature type="region of interest" description="Disordered" evidence="1">
    <location>
        <begin position="61"/>
        <end position="82"/>
    </location>
</feature>
<comment type="caution">
    <text evidence="2">The sequence shown here is derived from an EMBL/GenBank/DDBJ whole genome shotgun (WGS) entry which is preliminary data.</text>
</comment>
<evidence type="ECO:0000313" key="2">
    <source>
        <dbReference type="EMBL" id="GEX80619.1"/>
    </source>
</evidence>
<protein>
    <submittedName>
        <fullName evidence="2">Uncharacterized protein</fullName>
    </submittedName>
</protein>
<organism evidence="2">
    <name type="scientific">Tanacetum cinerariifolium</name>
    <name type="common">Dalmatian daisy</name>
    <name type="synonym">Chrysanthemum cinerariifolium</name>
    <dbReference type="NCBI Taxonomy" id="118510"/>
    <lineage>
        <taxon>Eukaryota</taxon>
        <taxon>Viridiplantae</taxon>
        <taxon>Streptophyta</taxon>
        <taxon>Embryophyta</taxon>
        <taxon>Tracheophyta</taxon>
        <taxon>Spermatophyta</taxon>
        <taxon>Magnoliopsida</taxon>
        <taxon>eudicotyledons</taxon>
        <taxon>Gunneridae</taxon>
        <taxon>Pentapetalae</taxon>
        <taxon>asterids</taxon>
        <taxon>campanulids</taxon>
        <taxon>Asterales</taxon>
        <taxon>Asteraceae</taxon>
        <taxon>Asteroideae</taxon>
        <taxon>Anthemideae</taxon>
        <taxon>Anthemidinae</taxon>
        <taxon>Tanacetum</taxon>
    </lineage>
</organism>
<feature type="region of interest" description="Disordered" evidence="1">
    <location>
        <begin position="1"/>
        <end position="21"/>
    </location>
</feature>
<sequence>MLVTEQISEGEGPTSPVGPKTHPLVTTLENELSSTKSVYHKAFITLTKRVKKLETQLKQKRRRAVIHSSDEEEPHLDIENSPKQGRMIGEIDKDENVNLVSEQREVHEIAEPLKDDDDDATLAETLLNIKRSTTKDKGKEEMKFYMKIVPDEEIAINVIPLATKPPVIVKYKIVKEEKISTYHIIRADGSIKRYTSMIKLLENINREDLETLWKLVKDKHGNTRPEGDYERVL</sequence>
<gene>
    <name evidence="2" type="ORF">Tci_352594</name>
</gene>
<accession>A0A699HF31</accession>
<reference evidence="2" key="1">
    <citation type="journal article" date="2019" name="Sci. Rep.">
        <title>Draft genome of Tanacetum cinerariifolium, the natural source of mosquito coil.</title>
        <authorList>
            <person name="Yamashiro T."/>
            <person name="Shiraishi A."/>
            <person name="Satake H."/>
            <person name="Nakayama K."/>
        </authorList>
    </citation>
    <scope>NUCLEOTIDE SEQUENCE</scope>
</reference>
<proteinExistence type="predicted"/>
<name>A0A699HF31_TANCI</name>
<dbReference type="AlphaFoldDB" id="A0A699HF31"/>